<dbReference type="STRING" id="1079994.SAMN04488565_0287"/>
<dbReference type="eggNOG" id="ENOG50347TR">
    <property type="taxonomic scope" value="Bacteria"/>
</dbReference>
<reference evidence="2 3" key="1">
    <citation type="submission" date="2016-10" db="EMBL/GenBank/DDBJ databases">
        <authorList>
            <person name="de Groot N.N."/>
        </authorList>
    </citation>
    <scope>NUCLEOTIDE SEQUENCE [LARGE SCALE GENOMIC DNA]</scope>
    <source>
        <strain evidence="2 3">DSM 22788</strain>
    </source>
</reference>
<feature type="region of interest" description="Disordered" evidence="1">
    <location>
        <begin position="222"/>
        <end position="248"/>
    </location>
</feature>
<evidence type="ECO:0000256" key="1">
    <source>
        <dbReference type="SAM" id="MobiDB-lite"/>
    </source>
</evidence>
<dbReference type="OrthoDB" id="9763484at2"/>
<protein>
    <submittedName>
        <fullName evidence="2">Uncharacterized protein</fullName>
    </submittedName>
</protein>
<evidence type="ECO:0000313" key="2">
    <source>
        <dbReference type="EMBL" id="SDQ07483.1"/>
    </source>
</evidence>
<organism evidence="2 3">
    <name type="scientific">Leucobacter chromiiresistens</name>
    <dbReference type="NCBI Taxonomy" id="1079994"/>
    <lineage>
        <taxon>Bacteria</taxon>
        <taxon>Bacillati</taxon>
        <taxon>Actinomycetota</taxon>
        <taxon>Actinomycetes</taxon>
        <taxon>Micrococcales</taxon>
        <taxon>Microbacteriaceae</taxon>
        <taxon>Leucobacter</taxon>
    </lineage>
</organism>
<gene>
    <name evidence="2" type="ORF">SAMN04488565_0287</name>
</gene>
<name>A0A1H0XX81_9MICO</name>
<sequence>MMPAIDLHIPGDRRSIWDVVDWMTSAAAGVDELADGLARLGSDIQYSWQGDAVLSFQAAATKLQLACEPIAAYAREAADVFTAFAERISRGRSTFADHADYAAAAGIPVIADRFMAPPESPVEFAPTGECLTPDPASAKAYADRIEMFLEIRRLVALWFDDTTAWITDNIVPLIGKLQGITGLDRILQHFDLNGFDLLETLLADAERRVGSRLDEFIERQRSFEEASDEHRKDTRSNDPRRQARVDEFDKAGNRTALEEVEKQIARLEPGKLLLRGGGAATGVIGAAVELAGGASPGEVGAGVVGGAVGGAVGAAIGGLAVAVPYVGPLIVPLVAAIGSSGGSAASKAAWGAWIPLRTREAVDAGLHDEYRLRARYDPNLRPPLIR</sequence>
<evidence type="ECO:0000313" key="3">
    <source>
        <dbReference type="Proteomes" id="UP000182690"/>
    </source>
</evidence>
<accession>A0A1H0XX81</accession>
<dbReference type="RefSeq" id="WP_029608176.1">
    <property type="nucleotide sequence ID" value="NZ_FNKB01000001.1"/>
</dbReference>
<proteinExistence type="predicted"/>
<dbReference type="Proteomes" id="UP000182690">
    <property type="component" value="Unassembled WGS sequence"/>
</dbReference>
<dbReference type="InterPro" id="IPR036689">
    <property type="entry name" value="ESAT-6-like_sf"/>
</dbReference>
<dbReference type="SUPFAM" id="SSF140453">
    <property type="entry name" value="EsxAB dimer-like"/>
    <property type="match status" value="1"/>
</dbReference>
<dbReference type="EMBL" id="FNKB01000001">
    <property type="protein sequence ID" value="SDQ07483.1"/>
    <property type="molecule type" value="Genomic_DNA"/>
</dbReference>
<dbReference type="AlphaFoldDB" id="A0A1H0XX81"/>